<dbReference type="Gene3D" id="3.90.640.10">
    <property type="entry name" value="Actin, Chain A, domain 4"/>
    <property type="match status" value="1"/>
</dbReference>
<dbReference type="PRINTS" id="PR00301">
    <property type="entry name" value="HEATSHOCK70"/>
</dbReference>
<dbReference type="PROSITE" id="PS00297">
    <property type="entry name" value="HSP70_1"/>
    <property type="match status" value="1"/>
</dbReference>
<dbReference type="Pfam" id="PF00012">
    <property type="entry name" value="HSP70"/>
    <property type="match status" value="1"/>
</dbReference>
<gene>
    <name evidence="5" type="ORF">Zmor_011526</name>
</gene>
<organism evidence="5 6">
    <name type="scientific">Zophobas morio</name>
    <dbReference type="NCBI Taxonomy" id="2755281"/>
    <lineage>
        <taxon>Eukaryota</taxon>
        <taxon>Metazoa</taxon>
        <taxon>Ecdysozoa</taxon>
        <taxon>Arthropoda</taxon>
        <taxon>Hexapoda</taxon>
        <taxon>Insecta</taxon>
        <taxon>Pterygota</taxon>
        <taxon>Neoptera</taxon>
        <taxon>Endopterygota</taxon>
        <taxon>Coleoptera</taxon>
        <taxon>Polyphaga</taxon>
        <taxon>Cucujiformia</taxon>
        <taxon>Tenebrionidae</taxon>
        <taxon>Zophobas</taxon>
    </lineage>
</organism>
<keyword evidence="6" id="KW-1185">Reference proteome</keyword>
<dbReference type="InterPro" id="IPR018181">
    <property type="entry name" value="Heat_shock_70_CS"/>
</dbReference>
<dbReference type="GO" id="GO:0005524">
    <property type="term" value="F:ATP binding"/>
    <property type="evidence" value="ECO:0007669"/>
    <property type="project" value="UniProtKB-KW"/>
</dbReference>
<dbReference type="InterPro" id="IPR043129">
    <property type="entry name" value="ATPase_NBD"/>
</dbReference>
<accession>A0AA38IKU5</accession>
<evidence type="ECO:0000256" key="3">
    <source>
        <dbReference type="ARBA" id="ARBA00022840"/>
    </source>
</evidence>
<sequence length="644" mass="72687">MEDLVIGIDLGTTNCCASVYLNDQTKVLENDSGQRITPSFVFFTDLDTVLVGEHAKGMAESKPKNGIYALKRLIGKKYGEAKIQHKLNYLPFQIESNSSDDPVIVIQQQNKILKKTPQELCTVILEKLKKDVEKKLEQEVNKVVITVPAYFNIIQREATLAAAKDAGFTVLKLLNEPTAAALIYYHENNSSESNYSLVYDLGGGTFDVAVLKRNKHNIEIVCVNGDTNLGGQDFDNLLVDYVSEKLKELYNFDPKERDEDVTILRDKCVAAKKTLSFVEQTTISLISFVENQRKVDIHLKREEFENIANDLFRRTIQIVDNCLKDSEIPKDTIDEVILSGGSTRIPKIQNMLSDYFEGKKLNKFVNPDECVAEGAAIQAAMLSKNSKQKITKIRLTDVIPLSIGTEDLVNRMVFLIKRNTSTPASGTSTFTTTAHNQSGVLITIYEGERSNVKNNRILGEMTLTDLTPAPPGECKVTISLDVDESGILTVSAQEQRQHGENSKELKINYVRGIRSEEEVKNTLTDAEESKEEDERFERFAERNSYLIRYCEGCLYNLDAKNIREKYRSIYEACRETRNKAVLLNPQEEDIVEELTKNIKTQCEHIVKELNFDCMPHFIDIADLLKNIFGNMMLSGSEDLHTVKG</sequence>
<keyword evidence="2 4" id="KW-0547">Nucleotide-binding</keyword>
<keyword evidence="3 4" id="KW-0067">ATP-binding</keyword>
<dbReference type="SUPFAM" id="SSF100920">
    <property type="entry name" value="Heat shock protein 70kD (HSP70), peptide-binding domain"/>
    <property type="match status" value="1"/>
</dbReference>
<evidence type="ECO:0000256" key="4">
    <source>
        <dbReference type="RuleBase" id="RU003322"/>
    </source>
</evidence>
<dbReference type="PANTHER" id="PTHR19375">
    <property type="entry name" value="HEAT SHOCK PROTEIN 70KDA"/>
    <property type="match status" value="1"/>
</dbReference>
<dbReference type="EMBL" id="JALNTZ010000003">
    <property type="protein sequence ID" value="KAJ3659863.1"/>
    <property type="molecule type" value="Genomic_DNA"/>
</dbReference>
<comment type="similarity">
    <text evidence="1 4">Belongs to the heat shock protein 70 family.</text>
</comment>
<evidence type="ECO:0000256" key="1">
    <source>
        <dbReference type="ARBA" id="ARBA00007381"/>
    </source>
</evidence>
<dbReference type="InterPro" id="IPR029047">
    <property type="entry name" value="HSP70_peptide-bd_sf"/>
</dbReference>
<dbReference type="Gene3D" id="2.60.34.10">
    <property type="entry name" value="Substrate Binding Domain Of DNAk, Chain A, domain 1"/>
    <property type="match status" value="1"/>
</dbReference>
<dbReference type="GO" id="GO:0140662">
    <property type="term" value="F:ATP-dependent protein folding chaperone"/>
    <property type="evidence" value="ECO:0007669"/>
    <property type="project" value="InterPro"/>
</dbReference>
<dbReference type="SUPFAM" id="SSF53067">
    <property type="entry name" value="Actin-like ATPase domain"/>
    <property type="match status" value="2"/>
</dbReference>
<evidence type="ECO:0000256" key="2">
    <source>
        <dbReference type="ARBA" id="ARBA00022741"/>
    </source>
</evidence>
<name>A0AA38IKU5_9CUCU</name>
<dbReference type="InterPro" id="IPR013126">
    <property type="entry name" value="Hsp_70_fam"/>
</dbReference>
<evidence type="ECO:0008006" key="7">
    <source>
        <dbReference type="Google" id="ProtNLM"/>
    </source>
</evidence>
<dbReference type="CDD" id="cd24028">
    <property type="entry name" value="ASKHA_NBD_HSP70_HSPA1-like"/>
    <property type="match status" value="1"/>
</dbReference>
<reference evidence="5" key="1">
    <citation type="journal article" date="2023" name="G3 (Bethesda)">
        <title>Whole genome assemblies of Zophobas morio and Tenebrio molitor.</title>
        <authorList>
            <person name="Kaur S."/>
            <person name="Stinson S.A."/>
            <person name="diCenzo G.C."/>
        </authorList>
    </citation>
    <scope>NUCLEOTIDE SEQUENCE</scope>
    <source>
        <strain evidence="5">QUZm001</strain>
    </source>
</reference>
<evidence type="ECO:0000313" key="6">
    <source>
        <dbReference type="Proteomes" id="UP001168821"/>
    </source>
</evidence>
<dbReference type="Gene3D" id="3.30.420.40">
    <property type="match status" value="2"/>
</dbReference>
<comment type="caution">
    <text evidence="5">The sequence shown here is derived from an EMBL/GenBank/DDBJ whole genome shotgun (WGS) entry which is preliminary data.</text>
</comment>
<dbReference type="Proteomes" id="UP001168821">
    <property type="component" value="Unassembled WGS sequence"/>
</dbReference>
<dbReference type="AlphaFoldDB" id="A0AA38IKU5"/>
<protein>
    <recommendedName>
        <fullName evidence="7">Heat shock protein 70</fullName>
    </recommendedName>
</protein>
<proteinExistence type="inferred from homology"/>
<dbReference type="FunFam" id="3.90.640.10:FF:000003">
    <property type="entry name" value="Molecular chaperone DnaK"/>
    <property type="match status" value="1"/>
</dbReference>
<evidence type="ECO:0000313" key="5">
    <source>
        <dbReference type="EMBL" id="KAJ3659863.1"/>
    </source>
</evidence>